<reference evidence="2 3" key="1">
    <citation type="journal article" date="2004" name="Extremophiles">
        <title>Halobacillus locisalis sp. nov., a halophilic bacterium isolated from a marine solar saltern of the Yellow Sea in Korea.</title>
        <authorList>
            <person name="Yoon J.H."/>
            <person name="Kang K.H."/>
            <person name="Oh T.K."/>
            <person name="Park Y.H."/>
        </authorList>
    </citation>
    <scope>NUCLEOTIDE SEQUENCE [LARGE SCALE GENOMIC DNA]</scope>
    <source>
        <strain evidence="2 3">KCTC 3788</strain>
    </source>
</reference>
<accession>A0A838CWR3</accession>
<dbReference type="EMBL" id="JACEFG010000003">
    <property type="protein sequence ID" value="MBA2176056.1"/>
    <property type="molecule type" value="Genomic_DNA"/>
</dbReference>
<feature type="transmembrane region" description="Helical" evidence="1">
    <location>
        <begin position="33"/>
        <end position="58"/>
    </location>
</feature>
<evidence type="ECO:0000313" key="3">
    <source>
        <dbReference type="Proteomes" id="UP000571017"/>
    </source>
</evidence>
<dbReference type="Proteomes" id="UP000571017">
    <property type="component" value="Unassembled WGS sequence"/>
</dbReference>
<organism evidence="2 3">
    <name type="scientific">Halobacillus locisalis</name>
    <dbReference type="NCBI Taxonomy" id="220753"/>
    <lineage>
        <taxon>Bacteria</taxon>
        <taxon>Bacillati</taxon>
        <taxon>Bacillota</taxon>
        <taxon>Bacilli</taxon>
        <taxon>Bacillales</taxon>
        <taxon>Bacillaceae</taxon>
        <taxon>Halobacillus</taxon>
    </lineage>
</organism>
<gene>
    <name evidence="2" type="ORF">H0266_14260</name>
</gene>
<keyword evidence="3" id="KW-1185">Reference proteome</keyword>
<dbReference type="RefSeq" id="WP_181473098.1">
    <property type="nucleotide sequence ID" value="NZ_JACEFG010000003.1"/>
</dbReference>
<proteinExistence type="predicted"/>
<keyword evidence="1" id="KW-0812">Transmembrane</keyword>
<name>A0A838CWR3_9BACI</name>
<feature type="transmembrane region" description="Helical" evidence="1">
    <location>
        <begin position="65"/>
        <end position="86"/>
    </location>
</feature>
<keyword evidence="1" id="KW-1133">Transmembrane helix</keyword>
<comment type="caution">
    <text evidence="2">The sequence shown here is derived from an EMBL/GenBank/DDBJ whole genome shotgun (WGS) entry which is preliminary data.</text>
</comment>
<sequence length="89" mass="10005">MKKLSEGIIQFVTSILAAIVVSLYFASRGSGDYTLLVFIVAFFVFIGSGVIVKIMYLLIQWKNRYITNVMVYTLSGAVIWVLLIYFPAV</sequence>
<dbReference type="AlphaFoldDB" id="A0A838CWR3"/>
<keyword evidence="1" id="KW-0472">Membrane</keyword>
<feature type="transmembrane region" description="Helical" evidence="1">
    <location>
        <begin position="7"/>
        <end position="27"/>
    </location>
</feature>
<evidence type="ECO:0000256" key="1">
    <source>
        <dbReference type="SAM" id="Phobius"/>
    </source>
</evidence>
<protein>
    <submittedName>
        <fullName evidence="2">Uncharacterized protein</fullName>
    </submittedName>
</protein>
<evidence type="ECO:0000313" key="2">
    <source>
        <dbReference type="EMBL" id="MBA2176056.1"/>
    </source>
</evidence>